<dbReference type="GO" id="GO:0051499">
    <property type="term" value="F:D-aminoacyl-tRNA deacylase activity"/>
    <property type="evidence" value="ECO:0007669"/>
    <property type="project" value="UniProtKB-EC"/>
</dbReference>
<dbReference type="SUPFAM" id="SSF69500">
    <property type="entry name" value="DTD-like"/>
    <property type="match status" value="1"/>
</dbReference>
<protein>
    <recommendedName>
        <fullName evidence="1">D-aminoacyl-tRNA deacylase</fullName>
        <ecNumber evidence="1">3.1.1.96</ecNumber>
    </recommendedName>
</protein>
<dbReference type="AlphaFoldDB" id="A0A8J5JH16"/>
<evidence type="ECO:0000313" key="6">
    <source>
        <dbReference type="Proteomes" id="UP000747542"/>
    </source>
</evidence>
<feature type="non-terminal residue" evidence="5">
    <location>
        <position position="158"/>
    </location>
</feature>
<dbReference type="Gene3D" id="3.50.80.10">
    <property type="entry name" value="D-tyrosyl-tRNA(Tyr) deacylase"/>
    <property type="match status" value="1"/>
</dbReference>
<comment type="catalytic activity">
    <reaction evidence="3">
        <text>a D-aminoacyl-tRNA + H2O = a tRNA + a D-alpha-amino acid + H(+)</text>
        <dbReference type="Rhea" id="RHEA:13953"/>
        <dbReference type="Rhea" id="RHEA-COMP:10123"/>
        <dbReference type="Rhea" id="RHEA-COMP:10124"/>
        <dbReference type="ChEBI" id="CHEBI:15377"/>
        <dbReference type="ChEBI" id="CHEBI:15378"/>
        <dbReference type="ChEBI" id="CHEBI:59871"/>
        <dbReference type="ChEBI" id="CHEBI:78442"/>
        <dbReference type="ChEBI" id="CHEBI:79333"/>
        <dbReference type="EC" id="3.1.1.96"/>
    </reaction>
</comment>
<comment type="caution">
    <text evidence="5">The sequence shown here is derived from an EMBL/GenBank/DDBJ whole genome shotgun (WGS) entry which is preliminary data.</text>
</comment>
<accession>A0A8J5JH16</accession>
<sequence>MKRHKNEAEYTGDIIRHQEAQSKHQNTAGDESAHRGIALTRHSDIITGARQTRKVIQHGAEDTEIMKGRRQRGTVMSTEAWQATGDDRKGDNTMTEAMQQTARQAQRHNRLAEASEKSVKKLVKHIANARLSQDDTGRKVSACDIQGDTLIIPQSTLG</sequence>
<evidence type="ECO:0000256" key="4">
    <source>
        <dbReference type="SAM" id="MobiDB-lite"/>
    </source>
</evidence>
<name>A0A8J5JH16_HOMAM</name>
<gene>
    <name evidence="5" type="primary">DTD2-L</name>
    <name evidence="5" type="ORF">Hamer_G027296</name>
</gene>
<keyword evidence="6" id="KW-1185">Reference proteome</keyword>
<evidence type="ECO:0000256" key="2">
    <source>
        <dbReference type="ARBA" id="ARBA00047676"/>
    </source>
</evidence>
<evidence type="ECO:0000256" key="1">
    <source>
        <dbReference type="ARBA" id="ARBA00013056"/>
    </source>
</evidence>
<dbReference type="EC" id="3.1.1.96" evidence="1"/>
<dbReference type="EMBL" id="JAHLQT010044818">
    <property type="protein sequence ID" value="KAG7154228.1"/>
    <property type="molecule type" value="Genomic_DNA"/>
</dbReference>
<dbReference type="InterPro" id="IPR023509">
    <property type="entry name" value="DTD-like_sf"/>
</dbReference>
<proteinExistence type="predicted"/>
<feature type="region of interest" description="Disordered" evidence="4">
    <location>
        <begin position="1"/>
        <end position="34"/>
    </location>
</feature>
<comment type="catalytic activity">
    <reaction evidence="2">
        <text>glycyl-tRNA(Ala) + H2O = tRNA(Ala) + glycine + H(+)</text>
        <dbReference type="Rhea" id="RHEA:53744"/>
        <dbReference type="Rhea" id="RHEA-COMP:9657"/>
        <dbReference type="Rhea" id="RHEA-COMP:13640"/>
        <dbReference type="ChEBI" id="CHEBI:15377"/>
        <dbReference type="ChEBI" id="CHEBI:15378"/>
        <dbReference type="ChEBI" id="CHEBI:57305"/>
        <dbReference type="ChEBI" id="CHEBI:78442"/>
        <dbReference type="ChEBI" id="CHEBI:78522"/>
        <dbReference type="EC" id="3.1.1.96"/>
    </reaction>
</comment>
<dbReference type="Proteomes" id="UP000747542">
    <property type="component" value="Unassembled WGS sequence"/>
</dbReference>
<evidence type="ECO:0000256" key="3">
    <source>
        <dbReference type="ARBA" id="ARBA00048018"/>
    </source>
</evidence>
<evidence type="ECO:0000313" key="5">
    <source>
        <dbReference type="EMBL" id="KAG7154228.1"/>
    </source>
</evidence>
<organism evidence="5 6">
    <name type="scientific">Homarus americanus</name>
    <name type="common">American lobster</name>
    <dbReference type="NCBI Taxonomy" id="6706"/>
    <lineage>
        <taxon>Eukaryota</taxon>
        <taxon>Metazoa</taxon>
        <taxon>Ecdysozoa</taxon>
        <taxon>Arthropoda</taxon>
        <taxon>Crustacea</taxon>
        <taxon>Multicrustacea</taxon>
        <taxon>Malacostraca</taxon>
        <taxon>Eumalacostraca</taxon>
        <taxon>Eucarida</taxon>
        <taxon>Decapoda</taxon>
        <taxon>Pleocyemata</taxon>
        <taxon>Astacidea</taxon>
        <taxon>Nephropoidea</taxon>
        <taxon>Nephropidae</taxon>
        <taxon>Homarus</taxon>
    </lineage>
</organism>
<reference evidence="5" key="1">
    <citation type="journal article" date="2021" name="Sci. Adv.">
        <title>The American lobster genome reveals insights on longevity, neural, and immune adaptations.</title>
        <authorList>
            <person name="Polinski J.M."/>
            <person name="Zimin A.V."/>
            <person name="Clark K.F."/>
            <person name="Kohn A.B."/>
            <person name="Sadowski N."/>
            <person name="Timp W."/>
            <person name="Ptitsyn A."/>
            <person name="Khanna P."/>
            <person name="Romanova D.Y."/>
            <person name="Williams P."/>
            <person name="Greenwood S.J."/>
            <person name="Moroz L.L."/>
            <person name="Walt D.R."/>
            <person name="Bodnar A.G."/>
        </authorList>
    </citation>
    <scope>NUCLEOTIDE SEQUENCE</scope>
    <source>
        <strain evidence="5">GMGI-L3</strain>
    </source>
</reference>